<reference evidence="1 2" key="2">
    <citation type="submission" date="2018-11" db="EMBL/GenBank/DDBJ databases">
        <authorList>
            <consortium name="Pathogen Informatics"/>
        </authorList>
    </citation>
    <scope>NUCLEOTIDE SEQUENCE [LARGE SCALE GENOMIC DNA]</scope>
</reference>
<sequence length="83" mass="10115">MSRIYESGEYYQKVKEIGNGLEREYLEEEKWRRGDQFEDKLFNRRISPLYEDSSRFSQPSSFRNTYVRWLPSQANCSKCEMQI</sequence>
<dbReference type="AlphaFoldDB" id="A0A183VAG3"/>
<organism evidence="2 3">
    <name type="scientific">Toxocara canis</name>
    <name type="common">Canine roundworm</name>
    <dbReference type="NCBI Taxonomy" id="6265"/>
    <lineage>
        <taxon>Eukaryota</taxon>
        <taxon>Metazoa</taxon>
        <taxon>Ecdysozoa</taxon>
        <taxon>Nematoda</taxon>
        <taxon>Chromadorea</taxon>
        <taxon>Rhabditida</taxon>
        <taxon>Spirurina</taxon>
        <taxon>Ascaridomorpha</taxon>
        <taxon>Ascaridoidea</taxon>
        <taxon>Toxocaridae</taxon>
        <taxon>Toxocara</taxon>
    </lineage>
</organism>
<reference evidence="3" key="1">
    <citation type="submission" date="2016-06" db="UniProtKB">
        <authorList>
            <consortium name="WormBaseParasite"/>
        </authorList>
    </citation>
    <scope>IDENTIFICATION</scope>
</reference>
<gene>
    <name evidence="1" type="ORF">TCNE_LOCUS17733</name>
</gene>
<evidence type="ECO:0000313" key="2">
    <source>
        <dbReference type="Proteomes" id="UP000050794"/>
    </source>
</evidence>
<protein>
    <submittedName>
        <fullName evidence="1 3">Uncharacterized protein</fullName>
    </submittedName>
</protein>
<name>A0A183VAG3_TOXCA</name>
<proteinExistence type="predicted"/>
<dbReference type="Proteomes" id="UP000050794">
    <property type="component" value="Unassembled WGS sequence"/>
</dbReference>
<accession>A0A183VAG3</accession>
<evidence type="ECO:0000313" key="3">
    <source>
        <dbReference type="WBParaSite" id="TCNE_0001773401-mRNA-1"/>
    </source>
</evidence>
<dbReference type="EMBL" id="UYWY01024735">
    <property type="protein sequence ID" value="VDM49054.1"/>
    <property type="molecule type" value="Genomic_DNA"/>
</dbReference>
<dbReference type="WBParaSite" id="TCNE_0001773401-mRNA-1">
    <property type="protein sequence ID" value="TCNE_0001773401-mRNA-1"/>
    <property type="gene ID" value="TCNE_0001773401"/>
</dbReference>
<keyword evidence="2" id="KW-1185">Reference proteome</keyword>
<evidence type="ECO:0000313" key="1">
    <source>
        <dbReference type="EMBL" id="VDM49054.1"/>
    </source>
</evidence>